<feature type="region of interest" description="Disordered" evidence="1">
    <location>
        <begin position="39"/>
        <end position="70"/>
    </location>
</feature>
<organism evidence="2 3">
    <name type="scientific">Streptomyces albus (strain ATCC 21838 / DSM 41398 / FERM P-419 / JCM 4703 / NBRC 107858)</name>
    <dbReference type="NCBI Taxonomy" id="1081613"/>
    <lineage>
        <taxon>Bacteria</taxon>
        <taxon>Bacillati</taxon>
        <taxon>Actinomycetota</taxon>
        <taxon>Actinomycetes</taxon>
        <taxon>Kitasatosporales</taxon>
        <taxon>Streptomycetaceae</taxon>
        <taxon>Streptomyces</taxon>
    </lineage>
</organism>
<reference evidence="2 3" key="1">
    <citation type="submission" date="2015-01" db="EMBL/GenBank/DDBJ databases">
        <title>Enhanced salinomycin production by adjusting the supply of polyketide extender units in Streptomyce albus DSM 41398.</title>
        <authorList>
            <person name="Lu C."/>
        </authorList>
    </citation>
    <scope>NUCLEOTIDE SEQUENCE [LARGE SCALE GENOMIC DNA]</scope>
    <source>
        <strain evidence="3">ATCC 21838 / DSM 41398 / FERM P-419 / JCM 4703 / NBRC 107858</strain>
    </source>
</reference>
<name>A0A0B5EU23_STRA4</name>
<evidence type="ECO:0000256" key="1">
    <source>
        <dbReference type="SAM" id="MobiDB-lite"/>
    </source>
</evidence>
<dbReference type="KEGG" id="sals:SLNWT_2364"/>
<gene>
    <name evidence="2" type="ORF">SLNWT_2364</name>
</gene>
<dbReference type="EMBL" id="CP010519">
    <property type="protein sequence ID" value="AJE82740.1"/>
    <property type="molecule type" value="Genomic_DNA"/>
</dbReference>
<evidence type="ECO:0000313" key="2">
    <source>
        <dbReference type="EMBL" id="AJE82740.1"/>
    </source>
</evidence>
<proteinExistence type="predicted"/>
<dbReference type="Proteomes" id="UP000031523">
    <property type="component" value="Chromosome"/>
</dbReference>
<protein>
    <submittedName>
        <fullName evidence="2">Uncharacterized protein</fullName>
    </submittedName>
</protein>
<keyword evidence="3" id="KW-1185">Reference proteome</keyword>
<sequence>MDEGGAEITTTECRGCGAQVSGLGGRYACGVCGWVNHWSQGSGDLPGPEADPDYPRPGRRGRTPPERTPA</sequence>
<evidence type="ECO:0000313" key="3">
    <source>
        <dbReference type="Proteomes" id="UP000031523"/>
    </source>
</evidence>
<accession>A0A0B5EU23</accession>
<dbReference type="AlphaFoldDB" id="A0A0B5EU23"/>